<name>A0A517YIS2_9BACT</name>
<accession>A0A517YIS2</accession>
<reference evidence="2 3" key="1">
    <citation type="submission" date="2019-02" db="EMBL/GenBank/DDBJ databases">
        <title>Deep-cultivation of Planctomycetes and their phenomic and genomic characterization uncovers novel biology.</title>
        <authorList>
            <person name="Wiegand S."/>
            <person name="Jogler M."/>
            <person name="Boedeker C."/>
            <person name="Pinto D."/>
            <person name="Vollmers J."/>
            <person name="Rivas-Marin E."/>
            <person name="Kohn T."/>
            <person name="Peeters S.H."/>
            <person name="Heuer A."/>
            <person name="Rast P."/>
            <person name="Oberbeckmann S."/>
            <person name="Bunk B."/>
            <person name="Jeske O."/>
            <person name="Meyerdierks A."/>
            <person name="Storesund J.E."/>
            <person name="Kallscheuer N."/>
            <person name="Luecker S."/>
            <person name="Lage O.M."/>
            <person name="Pohl T."/>
            <person name="Merkel B.J."/>
            <person name="Hornburger P."/>
            <person name="Mueller R.-W."/>
            <person name="Bruemmer F."/>
            <person name="Labrenz M."/>
            <person name="Spormann A.M."/>
            <person name="Op den Camp H."/>
            <person name="Overmann J."/>
            <person name="Amann R."/>
            <person name="Jetten M.S.M."/>
            <person name="Mascher T."/>
            <person name="Medema M.H."/>
            <person name="Devos D.P."/>
            <person name="Kaster A.-K."/>
            <person name="Ovreas L."/>
            <person name="Rohde M."/>
            <person name="Galperin M.Y."/>
            <person name="Jogler C."/>
        </authorList>
    </citation>
    <scope>NUCLEOTIDE SEQUENCE [LARGE SCALE GENOMIC DNA]</scope>
    <source>
        <strain evidence="2 3">ETA_A8</strain>
    </source>
</reference>
<dbReference type="KEGG" id="aagg:ETAA8_52310"/>
<evidence type="ECO:0000256" key="1">
    <source>
        <dbReference type="SAM" id="Phobius"/>
    </source>
</evidence>
<protein>
    <recommendedName>
        <fullName evidence="4">Exo-alpha-sialidase</fullName>
    </recommendedName>
</protein>
<evidence type="ECO:0008006" key="4">
    <source>
        <dbReference type="Google" id="ProtNLM"/>
    </source>
</evidence>
<keyword evidence="1" id="KW-1133">Transmembrane helix</keyword>
<evidence type="ECO:0000313" key="3">
    <source>
        <dbReference type="Proteomes" id="UP000315017"/>
    </source>
</evidence>
<keyword evidence="1" id="KW-0812">Transmembrane</keyword>
<dbReference type="OrthoDB" id="9775507at2"/>
<sequence>MNEHSAKPGKGKLLWLAMAAVAVVAAIAVGYFLPPADRVPPLESQTDQTSVVVPAETGPWKDAVRHSFPLAAADIRDSQEAPVVAVDAQQRIYLAWSSQTGSDERTLFLMTSVDRGQTFASPRAFRKSGIFKSVSQMKGKTVARERRMLPQLAAYGDKVVIGWGDAPADGQSIQLLVAETSDGGVTFSEPVTAHESADARPTFISMSVSPSGKVACSWLDSRNRAQQPFAAVRFAGSDTFGAEQLIFAGQDDKGVCPCCTTVVKVADDETVVVAYRGQVDGYRDIWISVKRPSDTQFSQPVPVVSPTWEFAGCPHDGPSLAITGDVLHAAWMDARTGQQRCYYGWANLHDLKFTTQELHSAGPGTQGNARLWTDGSGAVHAIWEESLADEPVAKIGEPAEHQHGPPTGAGRVVMHSIAPRADGKFDLPHPLASRPGKFQTRPGIASGTSGLLVAAWNELDETGKRVMVAVRNTSAVANEPVAQVNADSQDGK</sequence>
<feature type="transmembrane region" description="Helical" evidence="1">
    <location>
        <begin position="12"/>
        <end position="33"/>
    </location>
</feature>
<keyword evidence="3" id="KW-1185">Reference proteome</keyword>
<keyword evidence="1" id="KW-0472">Membrane</keyword>
<evidence type="ECO:0000313" key="2">
    <source>
        <dbReference type="EMBL" id="QDU30112.1"/>
    </source>
</evidence>
<dbReference type="SUPFAM" id="SSF50939">
    <property type="entry name" value="Sialidases"/>
    <property type="match status" value="1"/>
</dbReference>
<dbReference type="InterPro" id="IPR036278">
    <property type="entry name" value="Sialidase_sf"/>
</dbReference>
<dbReference type="AlphaFoldDB" id="A0A517YIS2"/>
<proteinExistence type="predicted"/>
<gene>
    <name evidence="2" type="ORF">ETAA8_52310</name>
</gene>
<dbReference type="EMBL" id="CP036274">
    <property type="protein sequence ID" value="QDU30112.1"/>
    <property type="molecule type" value="Genomic_DNA"/>
</dbReference>
<dbReference type="RefSeq" id="WP_145095037.1">
    <property type="nucleotide sequence ID" value="NZ_CP036274.1"/>
</dbReference>
<organism evidence="2 3">
    <name type="scientific">Anatilimnocola aggregata</name>
    <dbReference type="NCBI Taxonomy" id="2528021"/>
    <lineage>
        <taxon>Bacteria</taxon>
        <taxon>Pseudomonadati</taxon>
        <taxon>Planctomycetota</taxon>
        <taxon>Planctomycetia</taxon>
        <taxon>Pirellulales</taxon>
        <taxon>Pirellulaceae</taxon>
        <taxon>Anatilimnocola</taxon>
    </lineage>
</organism>
<dbReference type="Proteomes" id="UP000315017">
    <property type="component" value="Chromosome"/>
</dbReference>